<feature type="binding site" evidence="5 6">
    <location>
        <begin position="296"/>
        <end position="298"/>
    </location>
    <ligand>
        <name>NAD(+)</name>
        <dbReference type="ChEBI" id="CHEBI:57540"/>
    </ligand>
</feature>
<comment type="pathway">
    <text evidence="5 7">Amino-acid biosynthesis; L-homocysteine biosynthesis; L-homocysteine from S-adenosyl-L-homocysteine: step 1/1.</text>
</comment>
<dbReference type="UniPathway" id="UPA00314">
    <property type="reaction ID" value="UER00076"/>
</dbReference>
<feature type="binding site" evidence="6">
    <location>
        <begin position="219"/>
        <end position="224"/>
    </location>
    <ligand>
        <name>NAD(+)</name>
        <dbReference type="ChEBI" id="CHEBI:57540"/>
    </ligand>
</feature>
<evidence type="ECO:0000256" key="3">
    <source>
        <dbReference type="ARBA" id="ARBA00022801"/>
    </source>
</evidence>
<feature type="binding site" evidence="6">
    <location>
        <position position="350"/>
    </location>
    <ligand>
        <name>NAD(+)</name>
        <dbReference type="ChEBI" id="CHEBI:57540"/>
    </ligand>
</feature>
<dbReference type="SUPFAM" id="SSF52283">
    <property type="entry name" value="Formate/glycerate dehydrogenase catalytic domain-like"/>
    <property type="match status" value="1"/>
</dbReference>
<feature type="binding site" evidence="5 6">
    <location>
        <position position="240"/>
    </location>
    <ligand>
        <name>NAD(+)</name>
        <dbReference type="ChEBI" id="CHEBI:57540"/>
    </ligand>
</feature>
<dbReference type="EC" id="3.13.2.1" evidence="5"/>
<feature type="binding site" evidence="5">
    <location>
        <position position="153"/>
    </location>
    <ligand>
        <name>substrate</name>
    </ligand>
</feature>
<keyword evidence="2 5" id="KW-0554">One-carbon metabolism</keyword>
<evidence type="ECO:0000256" key="5">
    <source>
        <dbReference type="HAMAP-Rule" id="MF_00563"/>
    </source>
</evidence>
<dbReference type="InterPro" id="IPR000043">
    <property type="entry name" value="Adenosylhomocysteinase-like"/>
</dbReference>
<dbReference type="InterPro" id="IPR020082">
    <property type="entry name" value="S-Ado-L-homoCys_hydrolase_CS"/>
</dbReference>
<feature type="binding site" evidence="5">
    <location>
        <begin position="217"/>
        <end position="222"/>
    </location>
    <ligand>
        <name>NAD(+)</name>
        <dbReference type="ChEBI" id="CHEBI:57540"/>
    </ligand>
</feature>
<protein>
    <recommendedName>
        <fullName evidence="5">Adenosylhomocysteinase</fullName>
        <ecNumber evidence="5">3.13.2.1</ecNumber>
    </recommendedName>
    <alternativeName>
        <fullName evidence="5">S-adenosyl-L-homocysteine hydrolase</fullName>
        <shortName evidence="5">AdoHcyase</shortName>
    </alternativeName>
</protein>
<dbReference type="AlphaFoldDB" id="A0A1U9K614"/>
<feature type="binding site" evidence="5">
    <location>
        <position position="128"/>
    </location>
    <ligand>
        <name>substrate</name>
    </ligand>
</feature>
<comment type="catalytic activity">
    <reaction evidence="5 7">
        <text>S-adenosyl-L-homocysteine + H2O = L-homocysteine + adenosine</text>
        <dbReference type="Rhea" id="RHEA:21708"/>
        <dbReference type="ChEBI" id="CHEBI:15377"/>
        <dbReference type="ChEBI" id="CHEBI:16335"/>
        <dbReference type="ChEBI" id="CHEBI:57856"/>
        <dbReference type="ChEBI" id="CHEBI:58199"/>
        <dbReference type="EC" id="3.13.2.1"/>
    </reaction>
</comment>
<dbReference type="RefSeq" id="WP_077719371.1">
    <property type="nucleotide sequence ID" value="NZ_CP019699.1"/>
</dbReference>
<feature type="binding site" evidence="5">
    <location>
        <position position="187"/>
    </location>
    <ligand>
        <name>substrate</name>
    </ligand>
</feature>
<dbReference type="PANTHER" id="PTHR23420:SF0">
    <property type="entry name" value="ADENOSYLHOMOCYSTEINASE"/>
    <property type="match status" value="1"/>
</dbReference>
<dbReference type="GO" id="GO:0005829">
    <property type="term" value="C:cytosol"/>
    <property type="evidence" value="ECO:0007669"/>
    <property type="project" value="TreeGrafter"/>
</dbReference>
<keyword evidence="3 5" id="KW-0378">Hydrolase</keyword>
<comment type="subcellular location">
    <subcellularLocation>
        <location evidence="5">Cytoplasm</location>
    </subcellularLocation>
</comment>
<feature type="domain" description="S-adenosyl-L-homocysteine hydrolase NAD binding" evidence="9">
    <location>
        <begin position="188"/>
        <end position="349"/>
    </location>
</feature>
<comment type="cofactor">
    <cofactor evidence="5 6 7">
        <name>NAD(+)</name>
        <dbReference type="ChEBI" id="CHEBI:57540"/>
    </cofactor>
    <text evidence="5 6 7">Binds 1 NAD(+) per subunit.</text>
</comment>
<evidence type="ECO:0000256" key="6">
    <source>
        <dbReference type="PIRSR" id="PIRSR001109-2"/>
    </source>
</evidence>
<dbReference type="Pfam" id="PF05221">
    <property type="entry name" value="AdoHcyase"/>
    <property type="match status" value="2"/>
</dbReference>
<keyword evidence="11" id="KW-1185">Reference proteome</keyword>
<evidence type="ECO:0000256" key="7">
    <source>
        <dbReference type="RuleBase" id="RU000548"/>
    </source>
</evidence>
<feature type="binding site" evidence="5">
    <location>
        <position position="275"/>
    </location>
    <ligand>
        <name>NAD(+)</name>
        <dbReference type="ChEBI" id="CHEBI:57540"/>
    </ligand>
</feature>
<sequence length="419" mass="46288">MNAREKSQIENIGLAKDGHLKIAWVKEHMPVLNRIRAQFEEEQPFAGLKVAISLHLEAKTAYLAKVIQAGGADVTITGSNPLSTQDDVCAALVEDGITVFARYNPEPDEYKEHLIRTLETEPDLIIDDGGDLVSILHDERQDLISRVRGGAEETTTGILRLKSLEKSGELKFPMIAVNDAYCKYLFDNRYGTGQSVWDGINRTTNLVVAGKTVVVVGYGWCGRGVAMRAKGLGAKVVVCEVDAIKAVEAHMDGHTVLPMTEAAKVGDYFVTVTGNYGAISREHFTVMKDGAVLANAGHFDVEVDKAALEEMAAEKREVRKNIDEYVMPDGRRLYLLAEGRLVNLAAGDGHPAEIMDMTFALQALSLKYVSERYETLGSKVHTVPYELDEAVARFKLEALGIQLDTLSDEQKRYLESWKW</sequence>
<comment type="function">
    <text evidence="5">May play a key role in the regulation of the intracellular concentration of adenosylhomocysteine.</text>
</comment>
<feature type="binding site" evidence="5 6">
    <location>
        <begin position="154"/>
        <end position="156"/>
    </location>
    <ligand>
        <name>NAD(+)</name>
        <dbReference type="ChEBI" id="CHEBI:57540"/>
    </ligand>
</feature>
<dbReference type="InterPro" id="IPR042172">
    <property type="entry name" value="Adenosylhomocyst_ase-like_sf"/>
</dbReference>
<feature type="binding site" evidence="5">
    <location>
        <position position="183"/>
    </location>
    <ligand>
        <name>substrate</name>
    </ligand>
</feature>
<gene>
    <name evidence="5" type="primary">ahcY</name>
    <name evidence="10" type="ORF">B0W44_06630</name>
</gene>
<dbReference type="NCBIfam" id="TIGR00936">
    <property type="entry name" value="ahcY"/>
    <property type="match status" value="1"/>
</dbReference>
<name>A0A1U9K614_9BACL</name>
<feature type="binding site" evidence="5 6">
    <location>
        <position position="343"/>
    </location>
    <ligand>
        <name>NAD(+)</name>
        <dbReference type="ChEBI" id="CHEBI:57540"/>
    </ligand>
</feature>
<dbReference type="CDD" id="cd00401">
    <property type="entry name" value="SAHH"/>
    <property type="match status" value="1"/>
</dbReference>
<dbReference type="Gene3D" id="3.40.50.1480">
    <property type="entry name" value="Adenosylhomocysteinase-like"/>
    <property type="match status" value="1"/>
</dbReference>
<keyword evidence="5" id="KW-0963">Cytoplasm</keyword>
<dbReference type="FunFam" id="3.40.50.720:FF:000004">
    <property type="entry name" value="Adenosylhomocysteinase"/>
    <property type="match status" value="1"/>
</dbReference>
<feature type="binding site" evidence="5">
    <location>
        <position position="188"/>
    </location>
    <ligand>
        <name>NAD(+)</name>
        <dbReference type="ChEBI" id="CHEBI:57540"/>
    </ligand>
</feature>
<dbReference type="GO" id="GO:0006730">
    <property type="term" value="P:one-carbon metabolic process"/>
    <property type="evidence" value="ECO:0007669"/>
    <property type="project" value="UniProtKB-UniRule"/>
</dbReference>
<dbReference type="SMART" id="SM00997">
    <property type="entry name" value="AdoHcyase_NAD"/>
    <property type="match status" value="1"/>
</dbReference>
<dbReference type="PANTHER" id="PTHR23420">
    <property type="entry name" value="ADENOSYLHOMOCYSTEINASE"/>
    <property type="match status" value="1"/>
</dbReference>
<dbReference type="GO" id="GO:0033353">
    <property type="term" value="P:S-adenosylmethionine cycle"/>
    <property type="evidence" value="ECO:0007669"/>
    <property type="project" value="TreeGrafter"/>
</dbReference>
<dbReference type="HAMAP" id="MF_00563">
    <property type="entry name" value="AdoHcyase"/>
    <property type="match status" value="1"/>
</dbReference>
<reference evidence="10 11" key="1">
    <citation type="journal article" date="2015" name="Int. J. Syst. Evol. Microbiol.">
        <title>Novibacillus thermophilus gen. nov., sp. nov., a Gram-staining-negative and moderately thermophilic member of the family Thermoactinomycetaceae.</title>
        <authorList>
            <person name="Yang G."/>
            <person name="Chen J."/>
            <person name="Zhou S."/>
        </authorList>
    </citation>
    <scope>NUCLEOTIDE SEQUENCE [LARGE SCALE GENOMIC DNA]</scope>
    <source>
        <strain evidence="10 11">SG-1</strain>
    </source>
</reference>
<evidence type="ECO:0000256" key="8">
    <source>
        <dbReference type="RuleBase" id="RU004166"/>
    </source>
</evidence>
<evidence type="ECO:0000256" key="2">
    <source>
        <dbReference type="ARBA" id="ARBA00022563"/>
    </source>
</evidence>
<dbReference type="SUPFAM" id="SSF51735">
    <property type="entry name" value="NAD(P)-binding Rossmann-fold domains"/>
    <property type="match status" value="1"/>
</dbReference>
<dbReference type="Pfam" id="PF00670">
    <property type="entry name" value="AdoHcyase_NAD"/>
    <property type="match status" value="1"/>
</dbReference>
<dbReference type="InterPro" id="IPR015878">
    <property type="entry name" value="Ado_hCys_hydrolase_NAD-bd"/>
</dbReference>
<dbReference type="SMART" id="SM00996">
    <property type="entry name" value="AdoHcyase"/>
    <property type="match status" value="1"/>
</dbReference>
<dbReference type="Proteomes" id="UP000188603">
    <property type="component" value="Chromosome"/>
</dbReference>
<evidence type="ECO:0000313" key="10">
    <source>
        <dbReference type="EMBL" id="AQS55509.1"/>
    </source>
</evidence>
<evidence type="ECO:0000256" key="4">
    <source>
        <dbReference type="ARBA" id="ARBA00023027"/>
    </source>
</evidence>
<proteinExistence type="inferred from homology"/>
<dbReference type="InterPro" id="IPR036291">
    <property type="entry name" value="NAD(P)-bd_dom_sf"/>
</dbReference>
<evidence type="ECO:0000256" key="1">
    <source>
        <dbReference type="ARBA" id="ARBA00007122"/>
    </source>
</evidence>
<dbReference type="PIRSF" id="PIRSF001109">
    <property type="entry name" value="Ad_hcy_hydrolase"/>
    <property type="match status" value="1"/>
</dbReference>
<evidence type="ECO:0000313" key="11">
    <source>
        <dbReference type="Proteomes" id="UP000188603"/>
    </source>
</evidence>
<keyword evidence="4 5" id="KW-0520">NAD</keyword>
<organism evidence="10 11">
    <name type="scientific">Novibacillus thermophilus</name>
    <dbReference type="NCBI Taxonomy" id="1471761"/>
    <lineage>
        <taxon>Bacteria</taxon>
        <taxon>Bacillati</taxon>
        <taxon>Bacillota</taxon>
        <taxon>Bacilli</taxon>
        <taxon>Bacillales</taxon>
        <taxon>Thermoactinomycetaceae</taxon>
        <taxon>Novibacillus</taxon>
    </lineage>
</organism>
<dbReference type="STRING" id="1471761.B0W44_06630"/>
<dbReference type="OrthoDB" id="9802717at2"/>
<dbReference type="NCBIfam" id="NF004005">
    <property type="entry name" value="PRK05476.2-3"/>
    <property type="match status" value="1"/>
</dbReference>
<dbReference type="GO" id="GO:0071269">
    <property type="term" value="P:L-homocysteine biosynthetic process"/>
    <property type="evidence" value="ECO:0007669"/>
    <property type="project" value="UniProtKB-UniRule"/>
</dbReference>
<dbReference type="Gene3D" id="3.40.50.720">
    <property type="entry name" value="NAD(P)-binding Rossmann-like Domain"/>
    <property type="match status" value="1"/>
</dbReference>
<dbReference type="GO" id="GO:0004013">
    <property type="term" value="F:adenosylhomocysteinase activity"/>
    <property type="evidence" value="ECO:0007669"/>
    <property type="project" value="UniProtKB-UniRule"/>
</dbReference>
<comment type="caution">
    <text evidence="5">Lacks conserved residue(s) required for the propagation of feature annotation.</text>
</comment>
<dbReference type="KEGG" id="ntr:B0W44_06630"/>
<dbReference type="EMBL" id="CP019699">
    <property type="protein sequence ID" value="AQS55509.1"/>
    <property type="molecule type" value="Genomic_DNA"/>
</dbReference>
<dbReference type="PROSITE" id="PS00739">
    <property type="entry name" value="ADOHCYASE_2"/>
    <property type="match status" value="1"/>
</dbReference>
<comment type="similarity">
    <text evidence="1 5 8">Belongs to the adenosylhomocysteinase family.</text>
</comment>
<evidence type="ECO:0000259" key="9">
    <source>
        <dbReference type="SMART" id="SM00997"/>
    </source>
</evidence>
<accession>A0A1U9K614</accession>